<dbReference type="NCBIfam" id="NF010256">
    <property type="entry name" value="PRK13702.1"/>
    <property type="match status" value="1"/>
</dbReference>
<keyword evidence="9" id="KW-1185">Reference proteome</keyword>
<evidence type="ECO:0000313" key="8">
    <source>
        <dbReference type="EMBL" id="MEI2684195.1"/>
    </source>
</evidence>
<dbReference type="EMBL" id="JBANEI010000022">
    <property type="protein sequence ID" value="MEI2684195.1"/>
    <property type="molecule type" value="Genomic_DNA"/>
</dbReference>
<feature type="region of interest" description="Disordered" evidence="7">
    <location>
        <begin position="1"/>
        <end position="41"/>
    </location>
</feature>
<evidence type="ECO:0000313" key="9">
    <source>
        <dbReference type="Proteomes" id="UP001306592"/>
    </source>
</evidence>
<evidence type="ECO:0000256" key="7">
    <source>
        <dbReference type="SAM" id="MobiDB-lite"/>
    </source>
</evidence>
<keyword evidence="4" id="KW-0238">DNA-binding</keyword>
<evidence type="ECO:0000256" key="3">
    <source>
        <dbReference type="ARBA" id="ARBA00023015"/>
    </source>
</evidence>
<evidence type="ECO:0000256" key="2">
    <source>
        <dbReference type="ARBA" id="ARBA00022689"/>
    </source>
</evidence>
<dbReference type="Pfam" id="PF10723">
    <property type="entry name" value="RepB-RCR_reg"/>
    <property type="match status" value="1"/>
</dbReference>
<evidence type="ECO:0000256" key="1">
    <source>
        <dbReference type="ARBA" id="ARBA00022491"/>
    </source>
</evidence>
<evidence type="ECO:0000256" key="5">
    <source>
        <dbReference type="ARBA" id="ARBA00023163"/>
    </source>
</evidence>
<dbReference type="Proteomes" id="UP001306592">
    <property type="component" value="Unassembled WGS sequence"/>
</dbReference>
<proteinExistence type="predicted"/>
<gene>
    <name evidence="8" type="ORF">V8N49_21390</name>
</gene>
<evidence type="ECO:0000256" key="4">
    <source>
        <dbReference type="ARBA" id="ARBA00023125"/>
    </source>
</evidence>
<protein>
    <recommendedName>
        <fullName evidence="6">Protein CopB</fullName>
    </recommendedName>
</protein>
<dbReference type="RefSeq" id="WP_336203774.1">
    <property type="nucleotide sequence ID" value="NZ_JBANEI010000022.1"/>
</dbReference>
<evidence type="ECO:0000256" key="6">
    <source>
        <dbReference type="ARBA" id="ARBA00031853"/>
    </source>
</evidence>
<feature type="compositionally biased region" description="Basic and acidic residues" evidence="7">
    <location>
        <begin position="26"/>
        <end position="41"/>
    </location>
</feature>
<feature type="compositionally biased region" description="Polar residues" evidence="7">
    <location>
        <begin position="1"/>
        <end position="14"/>
    </location>
</feature>
<sequence length="84" mass="9362">MSQVENGGTSSSTKRAYRKGNPLTASERKQSSLAKKRETHKEISVFVPNDLKEQLSEFCAEDGVTQAKMVEFLISSEAIRRKGK</sequence>
<dbReference type="InterPro" id="IPR019661">
    <property type="entry name" value="RepA2"/>
</dbReference>
<organism evidence="8 9">
    <name type="scientific">Erwinia aphidicola</name>
    <dbReference type="NCBI Taxonomy" id="68334"/>
    <lineage>
        <taxon>Bacteria</taxon>
        <taxon>Pseudomonadati</taxon>
        <taxon>Pseudomonadota</taxon>
        <taxon>Gammaproteobacteria</taxon>
        <taxon>Enterobacterales</taxon>
        <taxon>Erwiniaceae</taxon>
        <taxon>Erwinia</taxon>
    </lineage>
</organism>
<name>A0ABU8DL10_ERWAP</name>
<keyword evidence="2" id="KW-0615">Plasmid copy control</keyword>
<accession>A0ABU8DL10</accession>
<keyword evidence="5" id="KW-0804">Transcription</keyword>
<keyword evidence="3" id="KW-0805">Transcription regulation</keyword>
<reference evidence="8 9" key="1">
    <citation type="submission" date="2024-02" db="EMBL/GenBank/DDBJ databases">
        <title>First report Erwinia aphidicola in onion in Chile.</title>
        <authorList>
            <person name="Valenzuela M."/>
            <person name="Pena M."/>
            <person name="Dutta B."/>
        </authorList>
    </citation>
    <scope>NUCLEOTIDE SEQUENCE [LARGE SCALE GENOMIC DNA]</scope>
    <source>
        <strain evidence="8 9">QCJ3A</strain>
    </source>
</reference>
<keyword evidence="1" id="KW-0678">Repressor</keyword>
<comment type="caution">
    <text evidence="8">The sequence shown here is derived from an EMBL/GenBank/DDBJ whole genome shotgun (WGS) entry which is preliminary data.</text>
</comment>